<dbReference type="PANTHER" id="PTHR10963">
    <property type="entry name" value="GLYCOSYL HYDROLASE-RELATED"/>
    <property type="match status" value="1"/>
</dbReference>
<dbReference type="InterPro" id="IPR050546">
    <property type="entry name" value="Glycosyl_Hydrlase_16"/>
</dbReference>
<dbReference type="SUPFAM" id="SSF49899">
    <property type="entry name" value="Concanavalin A-like lectins/glucanases"/>
    <property type="match status" value="1"/>
</dbReference>
<feature type="signal peptide" evidence="1">
    <location>
        <begin position="1"/>
        <end position="18"/>
    </location>
</feature>
<dbReference type="GO" id="GO:0009251">
    <property type="term" value="P:glucan catabolic process"/>
    <property type="evidence" value="ECO:0007669"/>
    <property type="project" value="TreeGrafter"/>
</dbReference>
<name>A0A8E2AR80_9APHY</name>
<feature type="chain" id="PRO_5034946708" evidence="1">
    <location>
        <begin position="19"/>
        <end position="362"/>
    </location>
</feature>
<accession>A0A8E2AR80</accession>
<dbReference type="EMBL" id="KV722508">
    <property type="protein sequence ID" value="OCH86885.1"/>
    <property type="molecule type" value="Genomic_DNA"/>
</dbReference>
<evidence type="ECO:0000313" key="3">
    <source>
        <dbReference type="Proteomes" id="UP000250043"/>
    </source>
</evidence>
<dbReference type="OrthoDB" id="192832at2759"/>
<dbReference type="Proteomes" id="UP000250043">
    <property type="component" value="Unassembled WGS sequence"/>
</dbReference>
<reference evidence="2 3" key="1">
    <citation type="submission" date="2016-07" db="EMBL/GenBank/DDBJ databases">
        <title>Draft genome of the white-rot fungus Obba rivulosa 3A-2.</title>
        <authorList>
            <consortium name="DOE Joint Genome Institute"/>
            <person name="Miettinen O."/>
            <person name="Riley R."/>
            <person name="Acob R."/>
            <person name="Barry K."/>
            <person name="Cullen D."/>
            <person name="De Vries R."/>
            <person name="Hainaut M."/>
            <person name="Hatakka A."/>
            <person name="Henrissat B."/>
            <person name="Hilden K."/>
            <person name="Kuo R."/>
            <person name="Labutti K."/>
            <person name="Lipzen A."/>
            <person name="Makela M.R."/>
            <person name="Sandor L."/>
            <person name="Spatafora J.W."/>
            <person name="Grigoriev I.V."/>
            <person name="Hibbett D.S."/>
        </authorList>
    </citation>
    <scope>NUCLEOTIDE SEQUENCE [LARGE SCALE GENOMIC DNA]</scope>
    <source>
        <strain evidence="2 3">3A-2</strain>
    </source>
</reference>
<keyword evidence="3" id="KW-1185">Reference proteome</keyword>
<dbReference type="AlphaFoldDB" id="A0A8E2AR80"/>
<dbReference type="InterPro" id="IPR013320">
    <property type="entry name" value="ConA-like_dom_sf"/>
</dbReference>
<evidence type="ECO:0000256" key="1">
    <source>
        <dbReference type="SAM" id="SignalP"/>
    </source>
</evidence>
<evidence type="ECO:0000313" key="2">
    <source>
        <dbReference type="EMBL" id="OCH86885.1"/>
    </source>
</evidence>
<keyword evidence="1" id="KW-0732">Signal</keyword>
<gene>
    <name evidence="2" type="ORF">OBBRIDRAFT_737176</name>
</gene>
<dbReference type="Gene3D" id="2.60.120.200">
    <property type="match status" value="1"/>
</dbReference>
<organism evidence="2 3">
    <name type="scientific">Obba rivulosa</name>
    <dbReference type="NCBI Taxonomy" id="1052685"/>
    <lineage>
        <taxon>Eukaryota</taxon>
        <taxon>Fungi</taxon>
        <taxon>Dikarya</taxon>
        <taxon>Basidiomycota</taxon>
        <taxon>Agaricomycotina</taxon>
        <taxon>Agaricomycetes</taxon>
        <taxon>Polyporales</taxon>
        <taxon>Gelatoporiaceae</taxon>
        <taxon>Obba</taxon>
    </lineage>
</organism>
<sequence>MPSLSALLLPAGASLLAALHVQAGTYTLHQSNVGADFLKNFIWETTRNSPGGRVAYTTQSAALAANLVYAHGDTFMMRVDDTTTLAASDTGRKSVRIKSAEQYNTHVAVFDIRHMPEGCGTWPAIWEADDTVGVANGELDIMEGVNDVSPSYTTMHTAGSCIMPANRTQKGTARHNDCSSMAAQTSGNNGCSVSSPYSSTYGPTFNANGGGWYVVERTNQAISVWFWSRNDRSVPVAVRCGSRIINTASWTSPPIAYFPSSSTCDLSANMKNHNIIINTMLCGSWAGSRYSASGCPGTCIDYVNANPSAFTNAYWDFAALRIYLSSDHPQRSPSSSTLHNTSTLSYTPHVVEPFMISYICPS</sequence>
<dbReference type="PANTHER" id="PTHR10963:SF24">
    <property type="entry name" value="GLYCOSIDASE C21B10.07-RELATED"/>
    <property type="match status" value="1"/>
</dbReference>
<proteinExistence type="predicted"/>
<dbReference type="Pfam" id="PF26113">
    <property type="entry name" value="GH16_XgeA"/>
    <property type="match status" value="1"/>
</dbReference>
<protein>
    <submittedName>
        <fullName evidence="2">Endo-1,3(4)-beta-glucanase</fullName>
    </submittedName>
</protein>